<dbReference type="InterPro" id="IPR027370">
    <property type="entry name" value="Znf-RING_euk"/>
</dbReference>
<dbReference type="PROSITE" id="PS51867">
    <property type="entry name" value="ZF_RING_GID"/>
    <property type="match status" value="1"/>
</dbReference>
<dbReference type="SUPFAM" id="SSF57850">
    <property type="entry name" value="RING/U-box"/>
    <property type="match status" value="1"/>
</dbReference>
<evidence type="ECO:0000313" key="11">
    <source>
        <dbReference type="EMBL" id="CAL1410137.1"/>
    </source>
</evidence>
<reference evidence="11 12" key="1">
    <citation type="submission" date="2024-04" db="EMBL/GenBank/DDBJ databases">
        <authorList>
            <person name="Fracassetti M."/>
        </authorList>
    </citation>
    <scope>NUCLEOTIDE SEQUENCE [LARGE SCALE GENOMIC DNA]</scope>
</reference>
<keyword evidence="12" id="KW-1185">Reference proteome</keyword>
<dbReference type="FunFam" id="3.30.40.10:FF:000143">
    <property type="entry name" value="Regulator of gluconeogenesis Rmd5"/>
    <property type="match status" value="1"/>
</dbReference>
<dbReference type="CDD" id="cd16652">
    <property type="entry name" value="dRING_Rmd5p-like"/>
    <property type="match status" value="1"/>
</dbReference>
<evidence type="ECO:0000259" key="10">
    <source>
        <dbReference type="PROSITE" id="PS51867"/>
    </source>
</evidence>
<dbReference type="InterPro" id="IPR006595">
    <property type="entry name" value="CTLH_C"/>
</dbReference>
<organism evidence="11 12">
    <name type="scientific">Linum trigynum</name>
    <dbReference type="NCBI Taxonomy" id="586398"/>
    <lineage>
        <taxon>Eukaryota</taxon>
        <taxon>Viridiplantae</taxon>
        <taxon>Streptophyta</taxon>
        <taxon>Embryophyta</taxon>
        <taxon>Tracheophyta</taxon>
        <taxon>Spermatophyta</taxon>
        <taxon>Magnoliopsida</taxon>
        <taxon>eudicotyledons</taxon>
        <taxon>Gunneridae</taxon>
        <taxon>Pentapetalae</taxon>
        <taxon>rosids</taxon>
        <taxon>fabids</taxon>
        <taxon>Malpighiales</taxon>
        <taxon>Linaceae</taxon>
        <taxon>Linum</taxon>
    </lineage>
</organism>
<feature type="domain" description="CTLH" evidence="9">
    <location>
        <begin position="151"/>
        <end position="207"/>
    </location>
</feature>
<feature type="domain" description="RING-Gid-type" evidence="10">
    <location>
        <begin position="332"/>
        <end position="375"/>
    </location>
</feature>
<dbReference type="InterPro" id="IPR013144">
    <property type="entry name" value="CRA_dom"/>
</dbReference>
<keyword evidence="5" id="KW-0862">Zinc</keyword>
<dbReference type="Proteomes" id="UP001497516">
    <property type="component" value="Chromosome 9"/>
</dbReference>
<evidence type="ECO:0000256" key="1">
    <source>
        <dbReference type="ARBA" id="ARBA00004496"/>
    </source>
</evidence>
<dbReference type="Pfam" id="PF10607">
    <property type="entry name" value="CTLH"/>
    <property type="match status" value="1"/>
</dbReference>
<feature type="domain" description="RING-type" evidence="8">
    <location>
        <begin position="332"/>
        <end position="375"/>
    </location>
</feature>
<dbReference type="GO" id="GO:0043161">
    <property type="term" value="P:proteasome-mediated ubiquitin-dependent protein catabolic process"/>
    <property type="evidence" value="ECO:0007669"/>
    <property type="project" value="InterPro"/>
</dbReference>
<dbReference type="InterPro" id="IPR044063">
    <property type="entry name" value="ZF_RING_GID"/>
</dbReference>
<dbReference type="AlphaFoldDB" id="A0AAV2GJ15"/>
<evidence type="ECO:0000256" key="2">
    <source>
        <dbReference type="ARBA" id="ARBA00022490"/>
    </source>
</evidence>
<dbReference type="InterPro" id="IPR006594">
    <property type="entry name" value="LisH"/>
</dbReference>
<dbReference type="EMBL" id="OZ034822">
    <property type="protein sequence ID" value="CAL1410137.1"/>
    <property type="molecule type" value="Genomic_DNA"/>
</dbReference>
<keyword evidence="3" id="KW-0479">Metal-binding</keyword>
<evidence type="ECO:0000256" key="3">
    <source>
        <dbReference type="ARBA" id="ARBA00022723"/>
    </source>
</evidence>
<comment type="subcellular location">
    <subcellularLocation>
        <location evidence="1">Cytoplasm</location>
    </subcellularLocation>
</comment>
<evidence type="ECO:0000256" key="4">
    <source>
        <dbReference type="ARBA" id="ARBA00022771"/>
    </source>
</evidence>
<dbReference type="PROSITE" id="PS50897">
    <property type="entry name" value="CTLH"/>
    <property type="match status" value="1"/>
</dbReference>
<proteinExistence type="predicted"/>
<dbReference type="SMART" id="SM00668">
    <property type="entry name" value="CTLH"/>
    <property type="match status" value="1"/>
</dbReference>
<sequence>MDLNPIKDAFDRVTKKQKLSSSKAQEVIDLIMQEIETTLANMKSETISAPSDCNTLLIELKKKLKEVAPLSQLESTQKELNIALSKYPKQLEKAFNPDISKAYRNIEFDIHSLNQIIASHFYRQGMFEIGDCFISEASKEPDCALAARKLFSEMYTILEAVKNRNLGPALSWVAANSVKLRENGSDLQLKLHRLQFVEILQTGSRKEALNYARTNIAPFAGNHFAELQKIMACLLWSGKLDRSPYAELLSPENWSSVAEEVTRQFCSLMGQSSSAESPLGVTVSAGFQSLPPLLKFMTVIAGKKQQEWQTMKQLPVPVELDGAFQFHSVFVCPVSKEQSSDENPPMLMSCGHVLCKQSVNKMSKNNAKSFKCPYCPTEIDSTKCRQLHL</sequence>
<dbReference type="GO" id="GO:0005634">
    <property type="term" value="C:nucleus"/>
    <property type="evidence" value="ECO:0007669"/>
    <property type="project" value="TreeGrafter"/>
</dbReference>
<evidence type="ECO:0000313" key="12">
    <source>
        <dbReference type="Proteomes" id="UP001497516"/>
    </source>
</evidence>
<dbReference type="InterPro" id="IPR001841">
    <property type="entry name" value="Znf_RING"/>
</dbReference>
<dbReference type="GO" id="GO:0061630">
    <property type="term" value="F:ubiquitin protein ligase activity"/>
    <property type="evidence" value="ECO:0007669"/>
    <property type="project" value="InterPro"/>
</dbReference>
<dbReference type="SMART" id="SM00757">
    <property type="entry name" value="CRA"/>
    <property type="match status" value="1"/>
</dbReference>
<gene>
    <name evidence="11" type="ORF">LTRI10_LOCUS49581</name>
</gene>
<evidence type="ECO:0000259" key="8">
    <source>
        <dbReference type="PROSITE" id="PS50089"/>
    </source>
</evidence>
<dbReference type="Gene3D" id="3.30.40.10">
    <property type="entry name" value="Zinc/RING finger domain, C3HC4 (zinc finger)"/>
    <property type="match status" value="1"/>
</dbReference>
<keyword evidence="2" id="KW-0963">Cytoplasm</keyword>
<keyword evidence="4 6" id="KW-0863">Zinc-finger</keyword>
<dbReference type="GO" id="GO:0034657">
    <property type="term" value="C:GID complex"/>
    <property type="evidence" value="ECO:0007669"/>
    <property type="project" value="TreeGrafter"/>
</dbReference>
<dbReference type="InterPro" id="IPR024964">
    <property type="entry name" value="CTLH/CRA"/>
</dbReference>
<dbReference type="InterPro" id="IPR045098">
    <property type="entry name" value="Fyv10_fam"/>
</dbReference>
<dbReference type="PANTHER" id="PTHR12170">
    <property type="entry name" value="MACROPHAGE ERYTHROBLAST ATTACHER-RELATED"/>
    <property type="match status" value="1"/>
</dbReference>
<evidence type="ECO:0000256" key="5">
    <source>
        <dbReference type="ARBA" id="ARBA00022833"/>
    </source>
</evidence>
<evidence type="ECO:0000259" key="9">
    <source>
        <dbReference type="PROSITE" id="PS50897"/>
    </source>
</evidence>
<feature type="zinc finger region" description="RING-Gid-type" evidence="7">
    <location>
        <begin position="332"/>
        <end position="375"/>
    </location>
</feature>
<dbReference type="SMART" id="SM00184">
    <property type="entry name" value="RING"/>
    <property type="match status" value="1"/>
</dbReference>
<dbReference type="PANTHER" id="PTHR12170:SF11">
    <property type="entry name" value="PROTEIN RMD5 HOMOLOG"/>
    <property type="match status" value="1"/>
</dbReference>
<dbReference type="GO" id="GO:0008270">
    <property type="term" value="F:zinc ion binding"/>
    <property type="evidence" value="ECO:0007669"/>
    <property type="project" value="UniProtKB-KW"/>
</dbReference>
<dbReference type="PROSITE" id="PS50896">
    <property type="entry name" value="LISH"/>
    <property type="match status" value="1"/>
</dbReference>
<evidence type="ECO:0000256" key="6">
    <source>
        <dbReference type="PROSITE-ProRule" id="PRU00175"/>
    </source>
</evidence>
<dbReference type="InterPro" id="IPR013083">
    <property type="entry name" value="Znf_RING/FYVE/PHD"/>
</dbReference>
<accession>A0AAV2GJ15</accession>
<dbReference type="GO" id="GO:0005737">
    <property type="term" value="C:cytoplasm"/>
    <property type="evidence" value="ECO:0007669"/>
    <property type="project" value="UniProtKB-SubCell"/>
</dbReference>
<dbReference type="Pfam" id="PF13445">
    <property type="entry name" value="zf-RING_UBOX"/>
    <property type="match status" value="1"/>
</dbReference>
<name>A0AAV2GJ15_9ROSI</name>
<protein>
    <submittedName>
        <fullName evidence="11">Uncharacterized protein</fullName>
    </submittedName>
</protein>
<evidence type="ECO:0000256" key="7">
    <source>
        <dbReference type="PROSITE-ProRule" id="PRU01215"/>
    </source>
</evidence>
<dbReference type="PROSITE" id="PS50089">
    <property type="entry name" value="ZF_RING_2"/>
    <property type="match status" value="1"/>
</dbReference>
<dbReference type="InterPro" id="IPR037683">
    <property type="entry name" value="Rmd5_dRing"/>
</dbReference>